<evidence type="ECO:0000256" key="3">
    <source>
        <dbReference type="ARBA" id="ARBA00004906"/>
    </source>
</evidence>
<comment type="pathway">
    <text evidence="3">Protein modification; protein ubiquitination.</text>
</comment>
<dbReference type="GO" id="GO:0012505">
    <property type="term" value="C:endomembrane system"/>
    <property type="evidence" value="ECO:0007669"/>
    <property type="project" value="UniProtKB-SubCell"/>
</dbReference>
<name>A0A5J9VJA4_9POAL</name>
<dbReference type="Proteomes" id="UP000324897">
    <property type="component" value="Unassembled WGS sequence"/>
</dbReference>
<dbReference type="EC" id="2.3.2.27" evidence="4"/>
<keyword evidence="7" id="KW-0833">Ubl conjugation pathway</keyword>
<evidence type="ECO:0000256" key="2">
    <source>
        <dbReference type="ARBA" id="ARBA00004127"/>
    </source>
</evidence>
<keyword evidence="5" id="KW-0808">Transferase</keyword>
<keyword evidence="14" id="KW-1185">Reference proteome</keyword>
<evidence type="ECO:0000256" key="6">
    <source>
        <dbReference type="ARBA" id="ARBA00022692"/>
    </source>
</evidence>
<dbReference type="Pfam" id="PF11145">
    <property type="entry name" value="DUF2921"/>
    <property type="match status" value="1"/>
</dbReference>
<evidence type="ECO:0000256" key="5">
    <source>
        <dbReference type="ARBA" id="ARBA00022679"/>
    </source>
</evidence>
<comment type="catalytic activity">
    <reaction evidence="1">
        <text>S-ubiquitinyl-[E2 ubiquitin-conjugating enzyme]-L-cysteine + [acceptor protein]-L-lysine = [E2 ubiquitin-conjugating enzyme]-L-cysteine + N(6)-ubiquitinyl-[acceptor protein]-L-lysine.</text>
        <dbReference type="EC" id="2.3.2.27"/>
    </reaction>
</comment>
<feature type="transmembrane region" description="Helical" evidence="10">
    <location>
        <begin position="43"/>
        <end position="64"/>
    </location>
</feature>
<dbReference type="EMBL" id="RWGY01000009">
    <property type="protein sequence ID" value="TVU35524.1"/>
    <property type="molecule type" value="Genomic_DNA"/>
</dbReference>
<protein>
    <recommendedName>
        <fullName evidence="4">RING-type E3 ubiquitin transferase</fullName>
        <ecNumber evidence="4">2.3.2.27</ecNumber>
    </recommendedName>
</protein>
<feature type="chain" id="PRO_5023892408" description="RING-type E3 ubiquitin transferase" evidence="11">
    <location>
        <begin position="23"/>
        <end position="208"/>
    </location>
</feature>
<gene>
    <name evidence="13" type="ORF">EJB05_17420</name>
</gene>
<evidence type="ECO:0000256" key="9">
    <source>
        <dbReference type="ARBA" id="ARBA00023136"/>
    </source>
</evidence>
<feature type="signal peptide" evidence="11">
    <location>
        <begin position="1"/>
        <end position="22"/>
    </location>
</feature>
<evidence type="ECO:0000256" key="11">
    <source>
        <dbReference type="SAM" id="SignalP"/>
    </source>
</evidence>
<keyword evidence="9 10" id="KW-0472">Membrane</keyword>
<dbReference type="PANTHER" id="PTHR33389:SF7">
    <property type="entry name" value="OS01G0678000 PROTEIN"/>
    <property type="match status" value="1"/>
</dbReference>
<evidence type="ECO:0000259" key="12">
    <source>
        <dbReference type="Pfam" id="PF11145"/>
    </source>
</evidence>
<comment type="caution">
    <text evidence="13">The sequence shown here is derived from an EMBL/GenBank/DDBJ whole genome shotgun (WGS) entry which is preliminary data.</text>
</comment>
<sequence>MLRAPTLIALVMQLRLIQLALSARNSAANQSKAETSAAAEKRALWVCLPLYLVGAALTIIVNVVNRRRAQDSLTVTVGPGPATLWQDLVSSAGLALDAFLLPQVAMNVFSAAGGVVVRAISPWFYLGGTVVRAMPHVYDAIRRQSYAPSMQPSYVYAGPRDDRFGLAWDVAVPCVAGLLAILLFLQQRRAGAFLPRSLTVDVYFEGYV</sequence>
<organism evidence="13 14">
    <name type="scientific">Eragrostis curvula</name>
    <name type="common">weeping love grass</name>
    <dbReference type="NCBI Taxonomy" id="38414"/>
    <lineage>
        <taxon>Eukaryota</taxon>
        <taxon>Viridiplantae</taxon>
        <taxon>Streptophyta</taxon>
        <taxon>Embryophyta</taxon>
        <taxon>Tracheophyta</taxon>
        <taxon>Spermatophyta</taxon>
        <taxon>Magnoliopsida</taxon>
        <taxon>Liliopsida</taxon>
        <taxon>Poales</taxon>
        <taxon>Poaceae</taxon>
        <taxon>PACMAD clade</taxon>
        <taxon>Chloridoideae</taxon>
        <taxon>Eragrostideae</taxon>
        <taxon>Eragrostidinae</taxon>
        <taxon>Eragrostis</taxon>
    </lineage>
</organism>
<dbReference type="OrthoDB" id="682886at2759"/>
<dbReference type="Gramene" id="TVU35524">
    <property type="protein sequence ID" value="TVU35524"/>
    <property type="gene ID" value="EJB05_17420"/>
</dbReference>
<dbReference type="PANTHER" id="PTHR33389">
    <property type="entry name" value="FAMILY PROTEIN, PUTATIVE (DUF2921)-RELATED"/>
    <property type="match status" value="1"/>
</dbReference>
<dbReference type="InterPro" id="IPR021319">
    <property type="entry name" value="DUF2921"/>
</dbReference>
<feature type="transmembrane region" description="Helical" evidence="10">
    <location>
        <begin position="104"/>
        <end position="125"/>
    </location>
</feature>
<evidence type="ECO:0000256" key="4">
    <source>
        <dbReference type="ARBA" id="ARBA00012483"/>
    </source>
</evidence>
<feature type="transmembrane region" description="Helical" evidence="10">
    <location>
        <begin position="166"/>
        <end position="185"/>
    </location>
</feature>
<accession>A0A5J9VJA4</accession>
<evidence type="ECO:0000313" key="14">
    <source>
        <dbReference type="Proteomes" id="UP000324897"/>
    </source>
</evidence>
<feature type="domain" description="SWEET-like" evidence="12">
    <location>
        <begin position="6"/>
        <end position="194"/>
    </location>
</feature>
<keyword evidence="8 10" id="KW-1133">Transmembrane helix</keyword>
<dbReference type="AlphaFoldDB" id="A0A5J9VJA4"/>
<evidence type="ECO:0000256" key="7">
    <source>
        <dbReference type="ARBA" id="ARBA00022786"/>
    </source>
</evidence>
<keyword evidence="11" id="KW-0732">Signal</keyword>
<comment type="subcellular location">
    <subcellularLocation>
        <location evidence="2">Endomembrane system</location>
        <topology evidence="2">Multi-pass membrane protein</topology>
    </subcellularLocation>
</comment>
<reference evidence="13 14" key="1">
    <citation type="journal article" date="2019" name="Sci. Rep.">
        <title>A high-quality genome of Eragrostis curvula grass provides insights into Poaceae evolution and supports new strategies to enhance forage quality.</title>
        <authorList>
            <person name="Carballo J."/>
            <person name="Santos B.A.C.M."/>
            <person name="Zappacosta D."/>
            <person name="Garbus I."/>
            <person name="Selva J.P."/>
            <person name="Gallo C.A."/>
            <person name="Diaz A."/>
            <person name="Albertini E."/>
            <person name="Caccamo M."/>
            <person name="Echenique V."/>
        </authorList>
    </citation>
    <scope>NUCLEOTIDE SEQUENCE [LARGE SCALE GENOMIC DNA]</scope>
    <source>
        <strain evidence="14">cv. Victoria</strain>
        <tissue evidence="13">Leaf</tissue>
    </source>
</reference>
<keyword evidence="6 10" id="KW-0812">Transmembrane</keyword>
<dbReference type="GO" id="GO:0061630">
    <property type="term" value="F:ubiquitin protein ligase activity"/>
    <property type="evidence" value="ECO:0007669"/>
    <property type="project" value="UniProtKB-EC"/>
</dbReference>
<proteinExistence type="predicted"/>
<evidence type="ECO:0000313" key="13">
    <source>
        <dbReference type="EMBL" id="TVU35524.1"/>
    </source>
</evidence>
<feature type="non-terminal residue" evidence="13">
    <location>
        <position position="1"/>
    </location>
</feature>
<evidence type="ECO:0000256" key="8">
    <source>
        <dbReference type="ARBA" id="ARBA00022989"/>
    </source>
</evidence>
<evidence type="ECO:0000256" key="1">
    <source>
        <dbReference type="ARBA" id="ARBA00000900"/>
    </source>
</evidence>
<evidence type="ECO:0000256" key="10">
    <source>
        <dbReference type="SAM" id="Phobius"/>
    </source>
</evidence>